<dbReference type="InterPro" id="IPR018490">
    <property type="entry name" value="cNMP-bd_dom_sf"/>
</dbReference>
<evidence type="ECO:0000313" key="2">
    <source>
        <dbReference type="Proteomes" id="UP000265926"/>
    </source>
</evidence>
<name>A0A399T0R3_9BACT</name>
<dbReference type="EMBL" id="QWGR01000005">
    <property type="protein sequence ID" value="RIJ48412.1"/>
    <property type="molecule type" value="Genomic_DNA"/>
</dbReference>
<dbReference type="RefSeq" id="WP_119438145.1">
    <property type="nucleotide sequence ID" value="NZ_QWGR01000005.1"/>
</dbReference>
<dbReference type="InterPro" id="IPR014710">
    <property type="entry name" value="RmlC-like_jellyroll"/>
</dbReference>
<keyword evidence="2" id="KW-1185">Reference proteome</keyword>
<dbReference type="SUPFAM" id="SSF51206">
    <property type="entry name" value="cAMP-binding domain-like"/>
    <property type="match status" value="1"/>
</dbReference>
<dbReference type="AlphaFoldDB" id="A0A399T0R3"/>
<sequence>MPIAEDNFAHYRNQFYEFIKATSPVSDASWAEMCDLMCLRKAEKGTRLLDYMRVERVVRFLGKGIVKCEDHFNGKSFIYDFRVAPIILCETVSFFNSNPSRITLEAVTDCEFIELRGDLFISLLFSNLDLARFATTGVANYLGMTHYKMALLRTLCADKRYKHFLREFPAVAKYCELKDISSYLNITQQSLSRIRKTIQWAEDEKELEVLSNELNVVSKNYSPSEV</sequence>
<proteinExistence type="predicted"/>
<accession>A0A399T0R3</accession>
<reference evidence="1 2" key="1">
    <citation type="submission" date="2018-08" db="EMBL/GenBank/DDBJ databases">
        <title>Pallidiluteibacterium maritimus gen. nov., sp. nov., isolated from coastal sediment.</title>
        <authorList>
            <person name="Zhou L.Y."/>
        </authorList>
    </citation>
    <scope>NUCLEOTIDE SEQUENCE [LARGE SCALE GENOMIC DNA]</scope>
    <source>
        <strain evidence="1 2">XSD2</strain>
    </source>
</reference>
<dbReference type="Gene3D" id="2.60.120.10">
    <property type="entry name" value="Jelly Rolls"/>
    <property type="match status" value="1"/>
</dbReference>
<dbReference type="OrthoDB" id="680421at2"/>
<gene>
    <name evidence="1" type="ORF">D1614_11875</name>
</gene>
<protein>
    <submittedName>
        <fullName evidence="1">Crp/Fnr family transcriptional regulator</fullName>
    </submittedName>
</protein>
<dbReference type="Proteomes" id="UP000265926">
    <property type="component" value="Unassembled WGS sequence"/>
</dbReference>
<evidence type="ECO:0000313" key="1">
    <source>
        <dbReference type="EMBL" id="RIJ48412.1"/>
    </source>
</evidence>
<comment type="caution">
    <text evidence="1">The sequence shown here is derived from an EMBL/GenBank/DDBJ whole genome shotgun (WGS) entry which is preliminary data.</text>
</comment>
<organism evidence="1 2">
    <name type="scientific">Maribellus luteus</name>
    <dbReference type="NCBI Taxonomy" id="2305463"/>
    <lineage>
        <taxon>Bacteria</taxon>
        <taxon>Pseudomonadati</taxon>
        <taxon>Bacteroidota</taxon>
        <taxon>Bacteroidia</taxon>
        <taxon>Marinilabiliales</taxon>
        <taxon>Prolixibacteraceae</taxon>
        <taxon>Maribellus</taxon>
    </lineage>
</organism>